<dbReference type="Gene3D" id="2.60.40.10">
    <property type="entry name" value="Immunoglobulins"/>
    <property type="match status" value="1"/>
</dbReference>
<keyword evidence="1" id="KW-0732">Signal</keyword>
<keyword evidence="5" id="KW-1185">Reference proteome</keyword>
<accession>A0A5B7SN53</accession>
<dbReference type="AlphaFoldDB" id="A0A5B7SN53"/>
<evidence type="ECO:0000313" key="4">
    <source>
        <dbReference type="EMBL" id="QCW99561.1"/>
    </source>
</evidence>
<feature type="signal peptide" evidence="1">
    <location>
        <begin position="1"/>
        <end position="24"/>
    </location>
</feature>
<proteinExistence type="predicted"/>
<dbReference type="Pfam" id="PF12904">
    <property type="entry name" value="Collagen_bind_2"/>
    <property type="match status" value="1"/>
</dbReference>
<evidence type="ECO:0000259" key="3">
    <source>
        <dbReference type="Pfam" id="PF16586"/>
    </source>
</evidence>
<dbReference type="InterPro" id="IPR032260">
    <property type="entry name" value="DUF5060"/>
</dbReference>
<dbReference type="Proteomes" id="UP000310017">
    <property type="component" value="Chromosome"/>
</dbReference>
<evidence type="ECO:0000313" key="5">
    <source>
        <dbReference type="Proteomes" id="UP000310017"/>
    </source>
</evidence>
<feature type="domain" description="Putative collagen-binding" evidence="2">
    <location>
        <begin position="538"/>
        <end position="617"/>
    </location>
</feature>
<dbReference type="EMBL" id="CP040710">
    <property type="protein sequence ID" value="QCW99561.1"/>
    <property type="molecule type" value="Genomic_DNA"/>
</dbReference>
<dbReference type="RefSeq" id="WP_138851914.1">
    <property type="nucleotide sequence ID" value="NZ_CP040710.1"/>
</dbReference>
<protein>
    <submittedName>
        <fullName evidence="4">DUF5060 domain-containing protein</fullName>
    </submittedName>
</protein>
<evidence type="ECO:0000259" key="2">
    <source>
        <dbReference type="Pfam" id="PF12904"/>
    </source>
</evidence>
<gene>
    <name evidence="4" type="ORF">FGM00_05380</name>
</gene>
<feature type="domain" description="DUF5060" evidence="3">
    <location>
        <begin position="32"/>
        <end position="113"/>
    </location>
</feature>
<dbReference type="InterPro" id="IPR013783">
    <property type="entry name" value="Ig-like_fold"/>
</dbReference>
<dbReference type="Gene3D" id="3.20.20.80">
    <property type="entry name" value="Glycosidases"/>
    <property type="match status" value="1"/>
</dbReference>
<organism evidence="4 5">
    <name type="scientific">Aggregatimonas sangjinii</name>
    <dbReference type="NCBI Taxonomy" id="2583587"/>
    <lineage>
        <taxon>Bacteria</taxon>
        <taxon>Pseudomonadati</taxon>
        <taxon>Bacteroidota</taxon>
        <taxon>Flavobacteriia</taxon>
        <taxon>Flavobacteriales</taxon>
        <taxon>Flavobacteriaceae</taxon>
        <taxon>Aggregatimonas</taxon>
    </lineage>
</organism>
<dbReference type="PROSITE" id="PS51257">
    <property type="entry name" value="PROKAR_LIPOPROTEIN"/>
    <property type="match status" value="1"/>
</dbReference>
<dbReference type="OrthoDB" id="266054at2"/>
<dbReference type="KEGG" id="asag:FGM00_05380"/>
<reference evidence="4 5" key="1">
    <citation type="submission" date="2019-05" db="EMBL/GenBank/DDBJ databases">
        <title>Genome sequencing of F202Z8.</title>
        <authorList>
            <person name="Kwon Y.M."/>
        </authorList>
    </citation>
    <scope>NUCLEOTIDE SEQUENCE [LARGE SCALE GENOMIC DNA]</scope>
    <source>
        <strain evidence="4 5">F202Z8</strain>
    </source>
</reference>
<sequence>MKTKNILFLAVLFSILTGCNQKTAEVSIDGELKKWHRVTLSFEGPETDELAAENPFMDYRLDVTFSNGGKSYVVPGFYAADGNAAESSATTGNIWQVRFTPDAIGEWTYSASFKKGTSVAIAENIMQSASAGFMDGHSGVFSIADSDKSGRDNRAKGRLNYVGKSYLQFEETEDYFIKLGVDAPENLLGYADFDGATNALGFLKEWEPHAKDFNEDAQSFVWQENKGKNLLGAINYLASEELNVFSFLTFNVDGDDRNIFPYLLKEPVAAYETYASDKKNKEAWETFFHKTRLDVSKLDQWERIFEYAESLGMFLHFKTHETETDHLMDKGVFGPEGKLYYRELIARFGHHLALNWNVGEENDQPTEEVLKVANYIQRLDPYDHHLVMHTFPNKDGRYEDFIGDRSPLTGASLQLSDAEFSDVHPRVLKWREKSNASGKKWALSVDEPGKANIALLPDDEDPEHNLARSRAMWGTLMAGGFGVEWYFGYDSPHSDLTCEDFRSRDLFWDQNRYALNFFKEHIPFWEMEPMDERVVGNNPDVYCFAKKDEIYAVFLPMGLKTASIDLGDSGNVFTINWYDPRNGGAMQSGSIKEVQANGAVSLGVAPTDNDKDWVVLLRKSD</sequence>
<name>A0A5B7SN53_9FLAO</name>
<evidence type="ECO:0000256" key="1">
    <source>
        <dbReference type="SAM" id="SignalP"/>
    </source>
</evidence>
<dbReference type="Pfam" id="PF16586">
    <property type="entry name" value="DUF5060"/>
    <property type="match status" value="1"/>
</dbReference>
<feature type="chain" id="PRO_5022675024" evidence="1">
    <location>
        <begin position="25"/>
        <end position="621"/>
    </location>
</feature>
<dbReference type="InterPro" id="IPR024749">
    <property type="entry name" value="Collagen-bd_put"/>
</dbReference>